<proteinExistence type="predicted"/>
<sequence>MRQIAADLWVTEAQNPAPGLYTHAYLWTRPEGNVLFYNTTLPEELDRIAELGGAAHQYLSHQDEITSTLADLADRFGTRLHIHASEASLVTTTPVHDPFTDRHTGVGGVEVIPTPGHTPGSTSYLAQISGRRYLFTGDTILRGEKGDWWAGYLEGYSDRESLLATLDVLDDLTPEVILSSAVMDGSDFTELGDRPWAAAVDEARQALLTGSAFTP</sequence>
<protein>
    <submittedName>
        <fullName evidence="2">MBL fold metallo-hydrolase</fullName>
    </submittedName>
</protein>
<dbReference type="PANTHER" id="PTHR42773">
    <property type="entry name" value="METALLO-BETA-LACTAMASE-RELATED"/>
    <property type="match status" value="1"/>
</dbReference>
<keyword evidence="3" id="KW-1185">Reference proteome</keyword>
<gene>
    <name evidence="2" type="ORF">JK358_33805</name>
</gene>
<evidence type="ECO:0000313" key="3">
    <source>
        <dbReference type="Proteomes" id="UP000602198"/>
    </source>
</evidence>
<reference evidence="2 3" key="1">
    <citation type="submission" date="2021-01" db="EMBL/GenBank/DDBJ databases">
        <title>WGS of actinomycetes isolated from Thailand.</title>
        <authorList>
            <person name="Thawai C."/>
        </authorList>
    </citation>
    <scope>NUCLEOTIDE SEQUENCE [LARGE SCALE GENOMIC DNA]</scope>
    <source>
        <strain evidence="2 3">LPG 2</strain>
    </source>
</reference>
<dbReference type="Gene3D" id="3.60.15.10">
    <property type="entry name" value="Ribonuclease Z/Hydroxyacylglutathione hydrolase-like"/>
    <property type="match status" value="1"/>
</dbReference>
<accession>A0ABS1MFG5</accession>
<evidence type="ECO:0000259" key="1">
    <source>
        <dbReference type="SMART" id="SM00849"/>
    </source>
</evidence>
<dbReference type="RefSeq" id="WP_201955745.1">
    <property type="nucleotide sequence ID" value="NZ_JAERRJ010000016.1"/>
</dbReference>
<evidence type="ECO:0000313" key="2">
    <source>
        <dbReference type="EMBL" id="MBL1079393.1"/>
    </source>
</evidence>
<comment type="caution">
    <text evidence="2">The sequence shown here is derived from an EMBL/GenBank/DDBJ whole genome shotgun (WGS) entry which is preliminary data.</text>
</comment>
<dbReference type="SMART" id="SM00849">
    <property type="entry name" value="Lactamase_B"/>
    <property type="match status" value="1"/>
</dbReference>
<dbReference type="Proteomes" id="UP000602198">
    <property type="component" value="Unassembled WGS sequence"/>
</dbReference>
<organism evidence="2 3">
    <name type="scientific">Nocardia acididurans</name>
    <dbReference type="NCBI Taxonomy" id="2802282"/>
    <lineage>
        <taxon>Bacteria</taxon>
        <taxon>Bacillati</taxon>
        <taxon>Actinomycetota</taxon>
        <taxon>Actinomycetes</taxon>
        <taxon>Mycobacteriales</taxon>
        <taxon>Nocardiaceae</taxon>
        <taxon>Nocardia</taxon>
    </lineage>
</organism>
<dbReference type="InterPro" id="IPR001279">
    <property type="entry name" value="Metallo-B-lactamas"/>
</dbReference>
<dbReference type="EMBL" id="JAERRJ010000016">
    <property type="protein sequence ID" value="MBL1079393.1"/>
    <property type="molecule type" value="Genomic_DNA"/>
</dbReference>
<dbReference type="PANTHER" id="PTHR42773:SF1">
    <property type="entry name" value="METALLO-BETA-LACTAMASE FAMILY PROTEIN"/>
    <property type="match status" value="1"/>
</dbReference>
<dbReference type="SUPFAM" id="SSF56281">
    <property type="entry name" value="Metallo-hydrolase/oxidoreductase"/>
    <property type="match status" value="1"/>
</dbReference>
<dbReference type="InterPro" id="IPR036866">
    <property type="entry name" value="RibonucZ/Hydroxyglut_hydro"/>
</dbReference>
<name>A0ABS1MFG5_9NOCA</name>
<feature type="domain" description="Metallo-beta-lactamase" evidence="1">
    <location>
        <begin position="21"/>
        <end position="180"/>
    </location>
</feature>
<dbReference type="Pfam" id="PF00753">
    <property type="entry name" value="Lactamase_B"/>
    <property type="match status" value="1"/>
</dbReference>